<protein>
    <submittedName>
        <fullName evidence="1">Uncharacterized protein</fullName>
    </submittedName>
</protein>
<comment type="caution">
    <text evidence="1">The sequence shown here is derived from an EMBL/GenBank/DDBJ whole genome shotgun (WGS) entry which is preliminary data.</text>
</comment>
<evidence type="ECO:0000313" key="1">
    <source>
        <dbReference type="EMBL" id="GAH97271.1"/>
    </source>
</evidence>
<proteinExistence type="predicted"/>
<organism evidence="1">
    <name type="scientific">marine sediment metagenome</name>
    <dbReference type="NCBI Taxonomy" id="412755"/>
    <lineage>
        <taxon>unclassified sequences</taxon>
        <taxon>metagenomes</taxon>
        <taxon>ecological metagenomes</taxon>
    </lineage>
</organism>
<feature type="non-terminal residue" evidence="1">
    <location>
        <position position="1"/>
    </location>
</feature>
<gene>
    <name evidence="1" type="ORF">S03H2_70833</name>
</gene>
<dbReference type="AlphaFoldDB" id="X1JRA1"/>
<name>X1JRA1_9ZZZZ</name>
<reference evidence="1" key="1">
    <citation type="journal article" date="2014" name="Front. Microbiol.">
        <title>High frequency of phylogenetically diverse reductive dehalogenase-homologous genes in deep subseafloor sedimentary metagenomes.</title>
        <authorList>
            <person name="Kawai M."/>
            <person name="Futagami T."/>
            <person name="Toyoda A."/>
            <person name="Takaki Y."/>
            <person name="Nishi S."/>
            <person name="Hori S."/>
            <person name="Arai W."/>
            <person name="Tsubouchi T."/>
            <person name="Morono Y."/>
            <person name="Uchiyama I."/>
            <person name="Ito T."/>
            <person name="Fujiyama A."/>
            <person name="Inagaki F."/>
            <person name="Takami H."/>
        </authorList>
    </citation>
    <scope>NUCLEOTIDE SEQUENCE</scope>
    <source>
        <strain evidence="1">Expedition CK06-06</strain>
    </source>
</reference>
<dbReference type="EMBL" id="BARU01047197">
    <property type="protein sequence ID" value="GAH97271.1"/>
    <property type="molecule type" value="Genomic_DNA"/>
</dbReference>
<sequence length="47" mass="5481">GFEVRDGTKSVPRNIVESFAHSKFILNQKVKYFNQIDEITEVIIDVR</sequence>
<accession>X1JRA1</accession>